<keyword evidence="3 7" id="KW-0732">Signal</keyword>
<evidence type="ECO:0000256" key="1">
    <source>
        <dbReference type="ARBA" id="ARBA00022512"/>
    </source>
</evidence>
<dbReference type="AlphaFoldDB" id="A0A6N9H7R7"/>
<dbReference type="EMBL" id="WWEQ01000026">
    <property type="protein sequence ID" value="MYM19826.1"/>
    <property type="molecule type" value="Genomic_DNA"/>
</dbReference>
<proteinExistence type="predicted"/>
<feature type="compositionally biased region" description="Low complexity" evidence="5">
    <location>
        <begin position="262"/>
        <end position="300"/>
    </location>
</feature>
<keyword evidence="4" id="KW-0572">Peptidoglycan-anchor</keyword>
<gene>
    <name evidence="9" type="ORF">GSY69_07550</name>
</gene>
<dbReference type="Pfam" id="PF00746">
    <property type="entry name" value="Gram_pos_anchor"/>
    <property type="match status" value="1"/>
</dbReference>
<dbReference type="InterPro" id="IPR019931">
    <property type="entry name" value="LPXTG_anchor"/>
</dbReference>
<dbReference type="PROSITE" id="PS50847">
    <property type="entry name" value="GRAM_POS_ANCHORING"/>
    <property type="match status" value="1"/>
</dbReference>
<evidence type="ECO:0000256" key="7">
    <source>
        <dbReference type="SAM" id="SignalP"/>
    </source>
</evidence>
<feature type="signal peptide" evidence="7">
    <location>
        <begin position="1"/>
        <end position="26"/>
    </location>
</feature>
<reference evidence="9 10" key="1">
    <citation type="submission" date="2020-01" db="EMBL/GenBank/DDBJ databases">
        <authorList>
            <person name="Deng T."/>
        </authorList>
    </citation>
    <scope>NUCLEOTIDE SEQUENCE [LARGE SCALE GENOMIC DNA]</scope>
    <source>
        <strain evidence="9 10">5221</strain>
    </source>
</reference>
<feature type="compositionally biased region" description="Gly residues" evidence="5">
    <location>
        <begin position="354"/>
        <end position="366"/>
    </location>
</feature>
<keyword evidence="6" id="KW-1133">Transmembrane helix</keyword>
<accession>A0A6N9H7R7</accession>
<protein>
    <submittedName>
        <fullName evidence="9">LPXTG cell wall anchor domain-containing protein</fullName>
    </submittedName>
</protein>
<feature type="transmembrane region" description="Helical" evidence="6">
    <location>
        <begin position="375"/>
        <end position="397"/>
    </location>
</feature>
<feature type="compositionally biased region" description="Low complexity" evidence="5">
    <location>
        <begin position="308"/>
        <end position="353"/>
    </location>
</feature>
<comment type="caution">
    <text evidence="9">The sequence shown here is derived from an EMBL/GenBank/DDBJ whole genome shotgun (WGS) entry which is preliminary data.</text>
</comment>
<keyword evidence="10" id="KW-1185">Reference proteome</keyword>
<evidence type="ECO:0000313" key="9">
    <source>
        <dbReference type="EMBL" id="MYM19826.1"/>
    </source>
</evidence>
<keyword evidence="2" id="KW-0964">Secreted</keyword>
<feature type="chain" id="PRO_5026899685" evidence="7">
    <location>
        <begin position="27"/>
        <end position="402"/>
    </location>
</feature>
<evidence type="ECO:0000256" key="6">
    <source>
        <dbReference type="SAM" id="Phobius"/>
    </source>
</evidence>
<dbReference type="Proteomes" id="UP000469215">
    <property type="component" value="Unassembled WGS sequence"/>
</dbReference>
<dbReference type="RefSeq" id="WP_160953255.1">
    <property type="nucleotide sequence ID" value="NZ_WWEQ01000026.1"/>
</dbReference>
<keyword evidence="6" id="KW-0812">Transmembrane</keyword>
<keyword evidence="1" id="KW-0134">Cell wall</keyword>
<evidence type="ECO:0000256" key="4">
    <source>
        <dbReference type="ARBA" id="ARBA00023088"/>
    </source>
</evidence>
<evidence type="ECO:0000259" key="8">
    <source>
        <dbReference type="PROSITE" id="PS50847"/>
    </source>
</evidence>
<evidence type="ECO:0000256" key="2">
    <source>
        <dbReference type="ARBA" id="ARBA00022525"/>
    </source>
</evidence>
<keyword evidence="6" id="KW-0472">Membrane</keyword>
<name>A0A6N9H7R7_9MICO</name>
<sequence>MKLPSKLAAGSAVAALVFGLASPALATNLKTKHGNETVGCKVAWDASAVMNTQLTNQTEGYSGLMVDRNGDPVKGGFVNGGYIKSVWPTNEEDEPYYTKGDPGILEVTHFYNGGSEDNKGLVAVDGTQPNWRTVVATDYAIKNAKVTLHAPADMKVKAWSYLPSDRLNGDTPFDVNGYLHKWGKPYDSYTYPSTAEKVASDDGNGNVTLDLGDLNAKDGRVLQLTGQMIPGERMDQNYVASATLTGEYDPEAGIKDCPTPAPTDTSDPTPSESGEPTPSESGNPTPSESGEPTPSESGNPTPSESGNPTPTESGTATPSASGSATATPSESTTSAPAPGSDDPSDDAPQPGDNGDNGDGGDDGNGGNLPRTGSDAVAPLLAAGGALLLVGAGVLLVARRRRS</sequence>
<evidence type="ECO:0000256" key="3">
    <source>
        <dbReference type="ARBA" id="ARBA00022729"/>
    </source>
</evidence>
<dbReference type="NCBIfam" id="TIGR01167">
    <property type="entry name" value="LPXTG_anchor"/>
    <property type="match status" value="1"/>
</dbReference>
<evidence type="ECO:0000313" key="10">
    <source>
        <dbReference type="Proteomes" id="UP000469215"/>
    </source>
</evidence>
<organism evidence="9 10">
    <name type="scientific">Brevibacterium rongguiense</name>
    <dbReference type="NCBI Taxonomy" id="2695267"/>
    <lineage>
        <taxon>Bacteria</taxon>
        <taxon>Bacillati</taxon>
        <taxon>Actinomycetota</taxon>
        <taxon>Actinomycetes</taxon>
        <taxon>Micrococcales</taxon>
        <taxon>Brevibacteriaceae</taxon>
        <taxon>Brevibacterium</taxon>
    </lineage>
</organism>
<feature type="region of interest" description="Disordered" evidence="5">
    <location>
        <begin position="248"/>
        <end position="374"/>
    </location>
</feature>
<evidence type="ECO:0000256" key="5">
    <source>
        <dbReference type="SAM" id="MobiDB-lite"/>
    </source>
</evidence>
<feature type="domain" description="Gram-positive cocci surface proteins LPxTG" evidence="8">
    <location>
        <begin position="368"/>
        <end position="402"/>
    </location>
</feature>